<evidence type="ECO:0000313" key="2">
    <source>
        <dbReference type="Proteomes" id="UP000032679"/>
    </source>
</evidence>
<comment type="caution">
    <text evidence="1">The sequence shown here is derived from an EMBL/GenBank/DDBJ whole genome shotgun (WGS) entry which is preliminary data.</text>
</comment>
<dbReference type="EMBL" id="BALE01000048">
    <property type="protein sequence ID" value="GAN55462.1"/>
    <property type="molecule type" value="Genomic_DNA"/>
</dbReference>
<name>A0A0D6MP48_9PROT</name>
<protein>
    <submittedName>
        <fullName evidence="1">Uncharacterized protein</fullName>
    </submittedName>
</protein>
<gene>
    <name evidence="1" type="ORF">Tasa_048_087</name>
</gene>
<dbReference type="AlphaFoldDB" id="A0A0D6MP48"/>
<keyword evidence="2" id="KW-1185">Reference proteome</keyword>
<dbReference type="RefSeq" id="WP_048850619.1">
    <property type="nucleotide sequence ID" value="NZ_BALE01000048.1"/>
</dbReference>
<dbReference type="Proteomes" id="UP000032679">
    <property type="component" value="Unassembled WGS sequence"/>
</dbReference>
<evidence type="ECO:0000313" key="1">
    <source>
        <dbReference type="EMBL" id="GAN55462.1"/>
    </source>
</evidence>
<organism evidence="1 2">
    <name type="scientific">Tanticharoenia sakaeratensis NBRC 103193</name>
    <dbReference type="NCBI Taxonomy" id="1231623"/>
    <lineage>
        <taxon>Bacteria</taxon>
        <taxon>Pseudomonadati</taxon>
        <taxon>Pseudomonadota</taxon>
        <taxon>Alphaproteobacteria</taxon>
        <taxon>Acetobacterales</taxon>
        <taxon>Acetobacteraceae</taxon>
        <taxon>Tanticharoenia</taxon>
    </lineage>
</organism>
<dbReference type="STRING" id="1231623.Tasa_048_087"/>
<accession>A0A0D6MP48</accession>
<proteinExistence type="predicted"/>
<reference evidence="1 2" key="1">
    <citation type="submission" date="2012-10" db="EMBL/GenBank/DDBJ databases">
        <title>Genome sequencing of Tanticharoenia sakaeratensis NBRC 103193.</title>
        <authorList>
            <person name="Azuma Y."/>
            <person name="Hadano H."/>
            <person name="Hirakawa H."/>
            <person name="Matsushita K."/>
        </authorList>
    </citation>
    <scope>NUCLEOTIDE SEQUENCE [LARGE SCALE GENOMIC DNA]</scope>
    <source>
        <strain evidence="1 2">NBRC 103193</strain>
    </source>
</reference>
<sequence>MTPDPTKLDLLETGFATLARYVRSKEPNLPLREVTLSVILSQTAFVLAVAEAEGFSREIDSLIEHGRATRGAA</sequence>